<accession>A0AA96LND9</accession>
<dbReference type="PROSITE" id="PS51820">
    <property type="entry name" value="PA14"/>
    <property type="match status" value="1"/>
</dbReference>
<dbReference type="PANTHER" id="PTHR43739:SF5">
    <property type="entry name" value="EXO-ALPHA-SIALIDASE"/>
    <property type="match status" value="1"/>
</dbReference>
<dbReference type="SMART" id="SM00758">
    <property type="entry name" value="PA14"/>
    <property type="match status" value="1"/>
</dbReference>
<sequence length="1048" mass="111446">MKKRWWLMLIIGVISFAQAGAASAESWTPVPLVNQTIIDAGYTGGEGGQWLAGIAIAESEPSFLMAGTDVGGLFRSVDGGLNWQPANNGYDATGNSGIVIDPRNANRAIAVGANGGAHAWNGLYLTIDKGLTWNGVSLQNISSHHDFRDAQIAYDPSSYDGAAGYTKTVYWSRIGGESADKNATDHPALYKSLDGGASWAEIPNTSAYGSSRIKVSPTGGIVYAANSTGFYRSLDGGSHFTPIETTAVKSLDVIPSEPNSVWITKSDGVYKSIDQGQHFTKMVTSSTGPFQNNGPYNLKVSPANPSYMLLSQDTGVWYNQQRYYSKDGGLTWTKPTFDNSLAFLKYGDKNGIFAWHPTDANTVYSFGGDWVTKSTDGGSTFRWSGNGDNGVMIGGLFNWNVFDSNLLLLGFQDYNAAVTTDRAATWKYLNMSGFGSYGYVYGAYAATSQILYGGNAAGWTDPRFLKITRNGGTDYTDTGIELRGQQVSLGDPTDSNVLFAYEYRSTDQGLTWKPMSNVRGVLTYSPVGAKELYGSNGSSVVRSFDKGATWGTVVTMPNQGSVGDVAFDHARNRVWIAASNAKLYLYDVAAETLTEKTSSLPLDQFGNRVIWSVAVDPGNTNIVYAAGAANIYNSDAAVFRSTDGGTTWTTLTRSTRNNNPQFGMDGGRSAAVVRVNPASHEAYFGSICFGMWKIGAPANVPVPAQGPFASPTPTYSTLYAEDFNNGTASGWTLTNAAVSGKVLSVANFPASAQGIYDGAVYSGTYTYSVGIKPSGTAAGNTTRVIFNYSDSSNYYALELGGGASNTVKLLKVVGGIASTIATYPSSYAVSGKYTTINVTYELGGYISVVAVKGSASQVLFNRVQDTSLSSGKIGVGSAYNAVSFDSVFVTSPTGTITRDYWTVISGGAAYSVPVSTPPAGTEMLTKLEGPVNWADNYGDRIRGYLHPAVSGSYTFSVAGDDSADLYLSTSSNPANKLKIAYTNAWTGVREWTKYATQTSSPVNLVAGQSYYIEVVHKENTVGDHVAVGWSGPGLAATTVIDGQYLSPY</sequence>
<dbReference type="SUPFAM" id="SSF110296">
    <property type="entry name" value="Oligoxyloglucan reducing end-specific cellobiohydrolase"/>
    <property type="match status" value="2"/>
</dbReference>
<dbReference type="Pfam" id="PF02012">
    <property type="entry name" value="BNR"/>
    <property type="match status" value="1"/>
</dbReference>
<protein>
    <submittedName>
        <fullName evidence="3">PA14 domain-containing protein</fullName>
    </submittedName>
</protein>
<dbReference type="SUPFAM" id="SSF56988">
    <property type="entry name" value="Anthrax protective antigen"/>
    <property type="match status" value="1"/>
</dbReference>
<dbReference type="EMBL" id="CP130319">
    <property type="protein sequence ID" value="WNR42913.1"/>
    <property type="molecule type" value="Genomic_DNA"/>
</dbReference>
<dbReference type="Gene3D" id="2.60.120.1560">
    <property type="match status" value="1"/>
</dbReference>
<proteinExistence type="predicted"/>
<dbReference type="Pfam" id="PF07691">
    <property type="entry name" value="PA14"/>
    <property type="match status" value="1"/>
</dbReference>
<organism evidence="3 4">
    <name type="scientific">Paenibacillus roseopurpureus</name>
    <dbReference type="NCBI Taxonomy" id="2918901"/>
    <lineage>
        <taxon>Bacteria</taxon>
        <taxon>Bacillati</taxon>
        <taxon>Bacillota</taxon>
        <taxon>Bacilli</taxon>
        <taxon>Bacillales</taxon>
        <taxon>Paenibacillaceae</taxon>
        <taxon>Paenibacillus</taxon>
    </lineage>
</organism>
<evidence type="ECO:0000259" key="2">
    <source>
        <dbReference type="PROSITE" id="PS51820"/>
    </source>
</evidence>
<dbReference type="Gene3D" id="2.130.10.10">
    <property type="entry name" value="YVTN repeat-like/Quinoprotein amine dehydrogenase"/>
    <property type="match status" value="5"/>
</dbReference>
<dbReference type="Proteomes" id="UP001304650">
    <property type="component" value="Chromosome"/>
</dbReference>
<dbReference type="Gene3D" id="2.60.120.560">
    <property type="entry name" value="Exo-inulinase, domain 1"/>
    <property type="match status" value="1"/>
</dbReference>
<evidence type="ECO:0000313" key="3">
    <source>
        <dbReference type="EMBL" id="WNR42913.1"/>
    </source>
</evidence>
<name>A0AA96LND9_9BACL</name>
<keyword evidence="1" id="KW-0732">Signal</keyword>
<dbReference type="InterPro" id="IPR037524">
    <property type="entry name" value="PA14/GLEYA"/>
</dbReference>
<evidence type="ECO:0000313" key="4">
    <source>
        <dbReference type="Proteomes" id="UP001304650"/>
    </source>
</evidence>
<dbReference type="GO" id="GO:0010411">
    <property type="term" value="P:xyloglucan metabolic process"/>
    <property type="evidence" value="ECO:0007669"/>
    <property type="project" value="TreeGrafter"/>
</dbReference>
<reference evidence="3" key="1">
    <citation type="submission" date="2022-02" db="EMBL/GenBank/DDBJ databases">
        <title>Paenibacillus sp. MBLB1832 Whole Genome Shotgun Sequencing.</title>
        <authorList>
            <person name="Hwang C.Y."/>
            <person name="Cho E.-S."/>
            <person name="Seo M.-J."/>
        </authorList>
    </citation>
    <scope>NUCLEOTIDE SEQUENCE</scope>
    <source>
        <strain evidence="3">MBLB1832</strain>
    </source>
</reference>
<dbReference type="PANTHER" id="PTHR43739">
    <property type="entry name" value="XYLOGLUCANASE (EUROFUNG)"/>
    <property type="match status" value="1"/>
</dbReference>
<gene>
    <name evidence="3" type="ORF">MJB10_17535</name>
</gene>
<dbReference type="AlphaFoldDB" id="A0AA96LND9"/>
<dbReference type="InterPro" id="IPR002860">
    <property type="entry name" value="BNR_rpt"/>
</dbReference>
<keyword evidence="4" id="KW-1185">Reference proteome</keyword>
<dbReference type="InterPro" id="IPR052025">
    <property type="entry name" value="Xyloglucanase_GH74"/>
</dbReference>
<dbReference type="RefSeq" id="WP_314796754.1">
    <property type="nucleotide sequence ID" value="NZ_CP130319.1"/>
</dbReference>
<dbReference type="InterPro" id="IPR015943">
    <property type="entry name" value="WD40/YVTN_repeat-like_dom_sf"/>
</dbReference>
<evidence type="ECO:0000256" key="1">
    <source>
        <dbReference type="SAM" id="SignalP"/>
    </source>
</evidence>
<feature type="chain" id="PRO_5041711737" evidence="1">
    <location>
        <begin position="20"/>
        <end position="1048"/>
    </location>
</feature>
<dbReference type="KEGG" id="proo:MJB10_17535"/>
<feature type="signal peptide" evidence="1">
    <location>
        <begin position="1"/>
        <end position="19"/>
    </location>
</feature>
<feature type="domain" description="PA14" evidence="2">
    <location>
        <begin position="891"/>
        <end position="1043"/>
    </location>
</feature>
<dbReference type="InterPro" id="IPR011658">
    <property type="entry name" value="PA14_dom"/>
</dbReference>